<dbReference type="GO" id="GO:0016787">
    <property type="term" value="F:hydrolase activity"/>
    <property type="evidence" value="ECO:0007669"/>
    <property type="project" value="UniProtKB-KW"/>
</dbReference>
<dbReference type="GO" id="GO:0005634">
    <property type="term" value="C:nucleus"/>
    <property type="evidence" value="ECO:0007669"/>
    <property type="project" value="UniProtKB-SubCell"/>
</dbReference>
<dbReference type="PANTHER" id="PTHR46765:SF1">
    <property type="entry name" value="P-LOOP CONTAINING NUCLEOSIDE TRIPHOSPHATE HYDROLASES SUPERFAMILY PROTEIN"/>
    <property type="match status" value="1"/>
</dbReference>
<dbReference type="GO" id="GO:0003677">
    <property type="term" value="F:DNA binding"/>
    <property type="evidence" value="ECO:0007669"/>
    <property type="project" value="UniProtKB-KW"/>
</dbReference>
<dbReference type="InterPro" id="IPR053016">
    <property type="entry name" value="CTF18-RFC_complex"/>
</dbReference>
<dbReference type="CDD" id="cd18140">
    <property type="entry name" value="HLD_clamp_RFC"/>
    <property type="match status" value="1"/>
</dbReference>
<accession>A0A1D6JX70</accession>
<keyword evidence="6" id="KW-0131">Cell cycle</keyword>
<dbReference type="EMBL" id="CM007647">
    <property type="protein sequence ID" value="ONL96306.1"/>
    <property type="molecule type" value="Genomic_DNA"/>
</dbReference>
<dbReference type="SUPFAM" id="SSF52540">
    <property type="entry name" value="P-loop containing nucleoside triphosphate hydrolases"/>
    <property type="match status" value="1"/>
</dbReference>
<evidence type="ECO:0000256" key="4">
    <source>
        <dbReference type="ARBA" id="ARBA00023125"/>
    </source>
</evidence>
<name>A0A1D6JX70_MAIZE</name>
<keyword evidence="8" id="KW-0378">Hydrolase</keyword>
<keyword evidence="4" id="KW-0238">DNA-binding</keyword>
<dbReference type="Gene3D" id="1.10.8.60">
    <property type="match status" value="1"/>
</dbReference>
<reference evidence="8" key="1">
    <citation type="submission" date="2015-12" db="EMBL/GenBank/DDBJ databases">
        <title>Update maize B73 reference genome by single molecule sequencing technologies.</title>
        <authorList>
            <consortium name="Maize Genome Sequencing Project"/>
            <person name="Ware D."/>
        </authorList>
    </citation>
    <scope>NUCLEOTIDE SEQUENCE [LARGE SCALE GENOMIC DNA]</scope>
    <source>
        <tissue evidence="8">Seedling</tissue>
    </source>
</reference>
<dbReference type="PANTHER" id="PTHR46765">
    <property type="entry name" value="P-LOOP CONTAINING NUCLEOSIDE TRIPHOSPHATE HYDROLASES SUPERFAMILY PROTEIN"/>
    <property type="match status" value="1"/>
</dbReference>
<keyword evidence="5" id="KW-0539">Nucleus</keyword>
<evidence type="ECO:0000256" key="3">
    <source>
        <dbReference type="ARBA" id="ARBA00022840"/>
    </source>
</evidence>
<protein>
    <submittedName>
        <fullName evidence="8">p-loop containing nucleoside triphosphate hydrolase superfamily protein</fullName>
    </submittedName>
</protein>
<feature type="compositionally biased region" description="Polar residues" evidence="7">
    <location>
        <begin position="42"/>
        <end position="52"/>
    </location>
</feature>
<comment type="subcellular location">
    <subcellularLocation>
        <location evidence="1">Nucleus</location>
    </subcellularLocation>
</comment>
<feature type="region of interest" description="Disordered" evidence="7">
    <location>
        <begin position="42"/>
        <end position="63"/>
    </location>
</feature>
<dbReference type="GO" id="GO:0005524">
    <property type="term" value="F:ATP binding"/>
    <property type="evidence" value="ECO:0007669"/>
    <property type="project" value="UniProtKB-KW"/>
</dbReference>
<gene>
    <name evidence="8" type="ORF">ZEAMMB73_Zm00001d028538</name>
</gene>
<evidence type="ECO:0000313" key="8">
    <source>
        <dbReference type="EMBL" id="ONL96306.1"/>
    </source>
</evidence>
<evidence type="ECO:0000256" key="5">
    <source>
        <dbReference type="ARBA" id="ARBA00023242"/>
    </source>
</evidence>
<keyword evidence="2" id="KW-0547">Nucleotide-binding</keyword>
<dbReference type="InterPro" id="IPR047854">
    <property type="entry name" value="RFC_lid"/>
</dbReference>
<evidence type="ECO:0000256" key="7">
    <source>
        <dbReference type="SAM" id="MobiDB-lite"/>
    </source>
</evidence>
<evidence type="ECO:0000256" key="1">
    <source>
        <dbReference type="ARBA" id="ARBA00004123"/>
    </source>
</evidence>
<sequence>MNSIMSDSKPKCLVIDEIDGALGDGKGAVEVILKMINAEKSNNSDKSTNGEETQARKTSRKSHRTAKLLRPVICICNDIYAPALRQLRQVAKVHVFVQPTISRVVNRLKYICKNEGFKASSIALSALAEYTECDIRSCLNTLQFLNKKRVALNITAIDSQVIGQKDKSKSILDVWKQVLQKKRLKRAGKAESLFNEDKDIDFLFTLISNRGDYEVTMDGIHENFLRLSYHDPMLQKTVKCLDILGVSDSLTQYVYRTQQMPLHAYQPPIAITISRMVAQVEKPNINWPKALQRSRALLLEKKDMLKTWQNQMSPFVSRHLSVESFVEDTASPLLHILSPLSLRPVALNLLSEREKDELVQLVDTMVSYSVTYRNTKFVPQEKANLSVVPHEVSSLSLYPPINDVINFEGYQSEHIGLSLAMKQVLVHEVEKQKIIKDSAGKLLNQSNDGNMKSEALSTIRKKTVANSIRPALHSSKDSSKCNSSTLEMQSNSASIVNDNDSISAKKHSSRAANFFDRFRKERPVDAKTHSDVGLQRATLQRDSRPLIFKYNEGFTNAVKRPVRVRDLLLS</sequence>
<dbReference type="ExpressionAtlas" id="A0A1D6JX70">
    <property type="expression patterns" value="baseline and differential"/>
</dbReference>
<organism evidence="8">
    <name type="scientific">Zea mays</name>
    <name type="common">Maize</name>
    <dbReference type="NCBI Taxonomy" id="4577"/>
    <lineage>
        <taxon>Eukaryota</taxon>
        <taxon>Viridiplantae</taxon>
        <taxon>Streptophyta</taxon>
        <taxon>Embryophyta</taxon>
        <taxon>Tracheophyta</taxon>
        <taxon>Spermatophyta</taxon>
        <taxon>Magnoliopsida</taxon>
        <taxon>Liliopsida</taxon>
        <taxon>Poales</taxon>
        <taxon>Poaceae</taxon>
        <taxon>PACMAD clade</taxon>
        <taxon>Panicoideae</taxon>
        <taxon>Andropogonodae</taxon>
        <taxon>Andropogoneae</taxon>
        <taxon>Tripsacinae</taxon>
        <taxon>Zea</taxon>
    </lineage>
</organism>
<evidence type="ECO:0000256" key="2">
    <source>
        <dbReference type="ARBA" id="ARBA00022741"/>
    </source>
</evidence>
<keyword evidence="3" id="KW-0067">ATP-binding</keyword>
<evidence type="ECO:0000256" key="6">
    <source>
        <dbReference type="ARBA" id="ARBA00023306"/>
    </source>
</evidence>
<dbReference type="AlphaFoldDB" id="A0A1D6JX70"/>
<dbReference type="Gene3D" id="3.40.50.300">
    <property type="entry name" value="P-loop containing nucleotide triphosphate hydrolases"/>
    <property type="match status" value="1"/>
</dbReference>
<proteinExistence type="predicted"/>
<dbReference type="InterPro" id="IPR027417">
    <property type="entry name" value="P-loop_NTPase"/>
</dbReference>